<evidence type="ECO:0000313" key="4">
    <source>
        <dbReference type="EMBL" id="NEY82998.1"/>
    </source>
</evidence>
<dbReference type="Proteomes" id="UP000570010">
    <property type="component" value="Unassembled WGS sequence"/>
</dbReference>
<dbReference type="InterPro" id="IPR043504">
    <property type="entry name" value="Peptidase_S1_PA_chymotrypsin"/>
</dbReference>
<accession>A0A6B3W0H2</accession>
<dbReference type="RefSeq" id="WP_163243396.1">
    <property type="nucleotide sequence ID" value="NZ_JAAIWN010000059.1"/>
</dbReference>
<feature type="domain" description="Peptidase S1" evidence="2">
    <location>
        <begin position="1"/>
        <end position="24"/>
    </location>
</feature>
<evidence type="ECO:0000256" key="1">
    <source>
        <dbReference type="ARBA" id="ARBA00022825"/>
    </source>
</evidence>
<dbReference type="SUPFAM" id="SSF50494">
    <property type="entry name" value="Trypsin-like serine proteases"/>
    <property type="match status" value="1"/>
</dbReference>
<comment type="caution">
    <text evidence="4">The sequence shown here is derived from an EMBL/GenBank/DDBJ whole genome shotgun (WGS) entry which is preliminary data.</text>
</comment>
<dbReference type="InterPro" id="IPR001254">
    <property type="entry name" value="Trypsin_dom"/>
</dbReference>
<gene>
    <name evidence="4" type="ORF">G4D64_16215</name>
    <name evidence="3" type="ORF">H1Z61_16270</name>
</gene>
<dbReference type="Gene3D" id="2.40.10.10">
    <property type="entry name" value="Trypsin-like serine proteases"/>
    <property type="match status" value="1"/>
</dbReference>
<reference evidence="4 5" key="1">
    <citation type="submission" date="2020-02" db="EMBL/GenBank/DDBJ databases">
        <title>Bacillus aquiflavi sp. nov., isolated from yellow water of strong flavor Chinese baijiu in Yibin region of China.</title>
        <authorList>
            <person name="Xie J."/>
        </authorList>
    </citation>
    <scope>NUCLEOTIDE SEQUENCE [LARGE SCALE GENOMIC DNA]</scope>
    <source>
        <strain evidence="4 5">3H-10</strain>
    </source>
</reference>
<dbReference type="EMBL" id="JAAIWN010000059">
    <property type="protein sequence ID" value="NEY82998.1"/>
    <property type="molecule type" value="Genomic_DNA"/>
</dbReference>
<dbReference type="GO" id="GO:0006508">
    <property type="term" value="P:proteolysis"/>
    <property type="evidence" value="ECO:0007669"/>
    <property type="project" value="UniProtKB-KW"/>
</dbReference>
<reference evidence="3 6" key="2">
    <citation type="submission" date="2020-07" db="EMBL/GenBank/DDBJ databases">
        <authorList>
            <person name="Feng H."/>
        </authorList>
    </citation>
    <scope>NUCLEOTIDE SEQUENCE [LARGE SCALE GENOMIC DNA]</scope>
    <source>
        <strain evidence="6">s-12</strain>
        <strain evidence="3">S-12</strain>
    </source>
</reference>
<evidence type="ECO:0000313" key="3">
    <source>
        <dbReference type="EMBL" id="MBA4538638.1"/>
    </source>
</evidence>
<sequence>MCTGTLIADDKVLTAAHCVYNIVNNKFYRNNKIFLASIMMNSYLILQIQ</sequence>
<keyword evidence="5" id="KW-1185">Reference proteome</keyword>
<dbReference type="AlphaFoldDB" id="A0A6B3W0H2"/>
<evidence type="ECO:0000313" key="5">
    <source>
        <dbReference type="Proteomes" id="UP000472971"/>
    </source>
</evidence>
<keyword evidence="1" id="KW-0378">Hydrolase</keyword>
<dbReference type="GO" id="GO:0004252">
    <property type="term" value="F:serine-type endopeptidase activity"/>
    <property type="evidence" value="ECO:0007669"/>
    <property type="project" value="InterPro"/>
</dbReference>
<dbReference type="InterPro" id="IPR009003">
    <property type="entry name" value="Peptidase_S1_PA"/>
</dbReference>
<protein>
    <submittedName>
        <fullName evidence="4">Trypsin-like serine protease</fullName>
    </submittedName>
</protein>
<dbReference type="Pfam" id="PF00089">
    <property type="entry name" value="Trypsin"/>
    <property type="match status" value="1"/>
</dbReference>
<evidence type="ECO:0000259" key="2">
    <source>
        <dbReference type="Pfam" id="PF00089"/>
    </source>
</evidence>
<evidence type="ECO:0000313" key="6">
    <source>
        <dbReference type="Proteomes" id="UP000570010"/>
    </source>
</evidence>
<proteinExistence type="predicted"/>
<dbReference type="Proteomes" id="UP000472971">
    <property type="component" value="Unassembled WGS sequence"/>
</dbReference>
<name>A0A6B3W0H2_9BACI</name>
<keyword evidence="4" id="KW-0645">Protease</keyword>
<keyword evidence="1" id="KW-0720">Serine protease</keyword>
<dbReference type="EMBL" id="JACEIO010000057">
    <property type="protein sequence ID" value="MBA4538638.1"/>
    <property type="molecule type" value="Genomic_DNA"/>
</dbReference>
<organism evidence="4 5">
    <name type="scientific">Bacillus aquiflavi</name>
    <dbReference type="NCBI Taxonomy" id="2672567"/>
    <lineage>
        <taxon>Bacteria</taxon>
        <taxon>Bacillati</taxon>
        <taxon>Bacillota</taxon>
        <taxon>Bacilli</taxon>
        <taxon>Bacillales</taxon>
        <taxon>Bacillaceae</taxon>
        <taxon>Bacillus</taxon>
    </lineage>
</organism>